<feature type="compositionally biased region" description="Low complexity" evidence="1">
    <location>
        <begin position="34"/>
        <end position="52"/>
    </location>
</feature>
<protein>
    <submittedName>
        <fullName evidence="2">Uncharacterized protein</fullName>
    </submittedName>
</protein>
<sequence>WCCRRPYNFSKPGNEPPPCGRTSARSNCWRRLTRTSAATSSAGGRSANATGGCWRCAPARSGRNSAASPGARRAGNRSNSPSARATSPRPIPRGATPTPLTTSTRPARRAT</sequence>
<feature type="compositionally biased region" description="Polar residues" evidence="1">
    <location>
        <begin position="76"/>
        <end position="85"/>
    </location>
</feature>
<proteinExistence type="predicted"/>
<organism evidence="2">
    <name type="scientific">uncultured Phycisphaerae bacterium</name>
    <dbReference type="NCBI Taxonomy" id="904963"/>
    <lineage>
        <taxon>Bacteria</taxon>
        <taxon>Pseudomonadati</taxon>
        <taxon>Planctomycetota</taxon>
        <taxon>Phycisphaerae</taxon>
        <taxon>environmental samples</taxon>
    </lineage>
</organism>
<evidence type="ECO:0000313" key="2">
    <source>
        <dbReference type="EMBL" id="CAA9396761.1"/>
    </source>
</evidence>
<dbReference type="AlphaFoldDB" id="A0A6J4NT37"/>
<feature type="non-terminal residue" evidence="2">
    <location>
        <position position="111"/>
    </location>
</feature>
<name>A0A6J4NT37_9BACT</name>
<accession>A0A6J4NT37</accession>
<dbReference type="EMBL" id="CADCUQ010000336">
    <property type="protein sequence ID" value="CAA9396761.1"/>
    <property type="molecule type" value="Genomic_DNA"/>
</dbReference>
<feature type="region of interest" description="Disordered" evidence="1">
    <location>
        <begin position="1"/>
        <end position="111"/>
    </location>
</feature>
<evidence type="ECO:0000256" key="1">
    <source>
        <dbReference type="SAM" id="MobiDB-lite"/>
    </source>
</evidence>
<reference evidence="2" key="1">
    <citation type="submission" date="2020-02" db="EMBL/GenBank/DDBJ databases">
        <authorList>
            <person name="Meier V. D."/>
        </authorList>
    </citation>
    <scope>NUCLEOTIDE SEQUENCE</scope>
    <source>
        <strain evidence="2">AVDCRST_MAG64</strain>
    </source>
</reference>
<feature type="non-terminal residue" evidence="2">
    <location>
        <position position="1"/>
    </location>
</feature>
<gene>
    <name evidence="2" type="ORF">AVDCRST_MAG64-1475</name>
</gene>